<evidence type="ECO:0000313" key="6">
    <source>
        <dbReference type="EMBL" id="MCD1294399.1"/>
    </source>
</evidence>
<dbReference type="Pfam" id="PF01758">
    <property type="entry name" value="SBF"/>
    <property type="match status" value="1"/>
</dbReference>
<evidence type="ECO:0000256" key="2">
    <source>
        <dbReference type="ARBA" id="ARBA00022692"/>
    </source>
</evidence>
<evidence type="ECO:0000256" key="5">
    <source>
        <dbReference type="SAM" id="Phobius"/>
    </source>
</evidence>
<evidence type="ECO:0000256" key="3">
    <source>
        <dbReference type="ARBA" id="ARBA00022989"/>
    </source>
</evidence>
<dbReference type="EMBL" id="PGCK01000003">
    <property type="protein sequence ID" value="MCD1294399.1"/>
    <property type="molecule type" value="Genomic_DNA"/>
</dbReference>
<gene>
    <name evidence="6" type="ORF">CUJ83_05225</name>
</gene>
<keyword evidence="3 5" id="KW-1133">Transmembrane helix</keyword>
<dbReference type="InterPro" id="IPR004710">
    <property type="entry name" value="Bilac:Na_transpt"/>
</dbReference>
<name>A0AAP2RBW7_9EURY</name>
<evidence type="ECO:0000256" key="4">
    <source>
        <dbReference type="ARBA" id="ARBA00023136"/>
    </source>
</evidence>
<dbReference type="GO" id="GO:0016020">
    <property type="term" value="C:membrane"/>
    <property type="evidence" value="ECO:0007669"/>
    <property type="project" value="UniProtKB-SubCell"/>
</dbReference>
<accession>A0AAP2RBW7</accession>
<dbReference type="PANTHER" id="PTHR10361:SF28">
    <property type="entry name" value="P3 PROTEIN-RELATED"/>
    <property type="match status" value="1"/>
</dbReference>
<feature type="transmembrane region" description="Helical" evidence="5">
    <location>
        <begin position="71"/>
        <end position="89"/>
    </location>
</feature>
<keyword evidence="4 5" id="KW-0472">Membrane</keyword>
<dbReference type="AlphaFoldDB" id="A0AAP2RBW7"/>
<reference evidence="6 7" key="1">
    <citation type="submission" date="2017-11" db="EMBL/GenBank/DDBJ databases">
        <title>Isolation and Characterization of Family Methanocellaceae Species from Potential Methane Hydrate Area Offshore Southwestern Taiwan.</title>
        <authorList>
            <person name="Zhang W.-L."/>
            <person name="Chen W.-C."/>
            <person name="Lai M.-C."/>
            <person name="Chen S.-C."/>
        </authorList>
    </citation>
    <scope>NUCLEOTIDE SEQUENCE [LARGE SCALE GENOMIC DNA]</scope>
    <source>
        <strain evidence="6 7">CWC-04</strain>
    </source>
</reference>
<feature type="transmembrane region" description="Helical" evidence="5">
    <location>
        <begin position="259"/>
        <end position="277"/>
    </location>
</feature>
<feature type="transmembrane region" description="Helical" evidence="5">
    <location>
        <begin position="43"/>
        <end position="65"/>
    </location>
</feature>
<feature type="transmembrane region" description="Helical" evidence="5">
    <location>
        <begin position="101"/>
        <end position="123"/>
    </location>
</feature>
<keyword evidence="2 5" id="KW-0812">Transmembrane</keyword>
<protein>
    <submittedName>
        <fullName evidence="6">Sodium:proton antiporter</fullName>
    </submittedName>
</protein>
<sequence>MISGLILQIIQTGAIISTFAIMLSLGLDTSFKELTFFKERPWLFFRSLLSVVVIVPIIVMLVIFLVDPERATAIGLVILAASPAAPRVLSRIIKSGGKHEYAISLHLLLALLAIVTTPVTLTILNTILDLGFMVSPLAVADQVGLSILVPVIIGIIFRSFFPDAARRIIRPLAALSQIILFMVIIIIMSFSYDLIFKMDIRSYAAMAMMIIAALATGHLLATGGPEERTTLALESATRNPGLALLIASVNAPLERALPVLIPYLVVFIIVTSAYLKYCTKSKKEHM</sequence>
<dbReference type="Gene3D" id="1.20.1530.20">
    <property type="match status" value="1"/>
</dbReference>
<dbReference type="RefSeq" id="WP_230741227.1">
    <property type="nucleotide sequence ID" value="NZ_PGCK01000003.1"/>
</dbReference>
<dbReference type="Proteomes" id="UP001320159">
    <property type="component" value="Unassembled WGS sequence"/>
</dbReference>
<feature type="transmembrane region" description="Helical" evidence="5">
    <location>
        <begin position="6"/>
        <end position="31"/>
    </location>
</feature>
<dbReference type="InterPro" id="IPR038770">
    <property type="entry name" value="Na+/solute_symporter_sf"/>
</dbReference>
<comment type="caution">
    <text evidence="6">The sequence shown here is derived from an EMBL/GenBank/DDBJ whole genome shotgun (WGS) entry which is preliminary data.</text>
</comment>
<organism evidence="6 7">
    <name type="scientific">Methanooceanicella nereidis</name>
    <dbReference type="NCBI Taxonomy" id="2052831"/>
    <lineage>
        <taxon>Archaea</taxon>
        <taxon>Methanobacteriati</taxon>
        <taxon>Methanobacteriota</taxon>
        <taxon>Stenosarchaea group</taxon>
        <taxon>Methanomicrobia</taxon>
        <taxon>Methanocellales</taxon>
        <taxon>Methanocellaceae</taxon>
        <taxon>Methanooceanicella</taxon>
    </lineage>
</organism>
<feature type="transmembrane region" description="Helical" evidence="5">
    <location>
        <begin position="204"/>
        <end position="224"/>
    </location>
</feature>
<comment type="subcellular location">
    <subcellularLocation>
        <location evidence="1">Membrane</location>
        <topology evidence="1">Multi-pass membrane protein</topology>
    </subcellularLocation>
</comment>
<feature type="transmembrane region" description="Helical" evidence="5">
    <location>
        <begin position="173"/>
        <end position="192"/>
    </location>
</feature>
<dbReference type="InterPro" id="IPR002657">
    <property type="entry name" value="BilAc:Na_symport/Acr3"/>
</dbReference>
<feature type="transmembrane region" description="Helical" evidence="5">
    <location>
        <begin position="143"/>
        <end position="161"/>
    </location>
</feature>
<dbReference type="PANTHER" id="PTHR10361">
    <property type="entry name" value="SODIUM-BILE ACID COTRANSPORTER"/>
    <property type="match status" value="1"/>
</dbReference>
<proteinExistence type="predicted"/>
<evidence type="ECO:0000256" key="1">
    <source>
        <dbReference type="ARBA" id="ARBA00004141"/>
    </source>
</evidence>
<evidence type="ECO:0000313" key="7">
    <source>
        <dbReference type="Proteomes" id="UP001320159"/>
    </source>
</evidence>
<keyword evidence="7" id="KW-1185">Reference proteome</keyword>